<feature type="domain" description="DNA2/NAM7 helicase-like C-terminal" evidence="4">
    <location>
        <begin position="1298"/>
        <end position="1478"/>
    </location>
</feature>
<name>A0ABT8XMK6_9HYPH</name>
<dbReference type="Pfam" id="PF13086">
    <property type="entry name" value="AAA_11"/>
    <property type="match status" value="2"/>
</dbReference>
<dbReference type="InterPro" id="IPR025103">
    <property type="entry name" value="DUF4011"/>
</dbReference>
<dbReference type="Gene3D" id="3.40.960.10">
    <property type="entry name" value="VSR Endonuclease"/>
    <property type="match status" value="1"/>
</dbReference>
<dbReference type="InterPro" id="IPR011335">
    <property type="entry name" value="Restrct_endonuc-II-like"/>
</dbReference>
<dbReference type="Pfam" id="PF11784">
    <property type="entry name" value="DUF3320"/>
    <property type="match status" value="1"/>
</dbReference>
<dbReference type="RefSeq" id="WP_244764103.1">
    <property type="nucleotide sequence ID" value="NZ_JALJCJ010000012.1"/>
</dbReference>
<dbReference type="PANTHER" id="PTHR10887:SF530">
    <property type="entry name" value="SUPERFAMILY I DNA HELICASES"/>
    <property type="match status" value="1"/>
</dbReference>
<evidence type="ECO:0000259" key="3">
    <source>
        <dbReference type="Pfam" id="PF13086"/>
    </source>
</evidence>
<proteinExistence type="predicted"/>
<gene>
    <name evidence="6" type="ORF">GB928_027715</name>
</gene>
<dbReference type="InterPro" id="IPR041677">
    <property type="entry name" value="DNA2/NAM7_AAA_11"/>
</dbReference>
<evidence type="ECO:0000313" key="6">
    <source>
        <dbReference type="EMBL" id="MDO6124976.1"/>
    </source>
</evidence>
<keyword evidence="7" id="KW-1185">Reference proteome</keyword>
<organism evidence="6 7">
    <name type="scientific">Shinella curvata</name>
    <dbReference type="NCBI Taxonomy" id="1817964"/>
    <lineage>
        <taxon>Bacteria</taxon>
        <taxon>Pseudomonadati</taxon>
        <taxon>Pseudomonadota</taxon>
        <taxon>Alphaproteobacteria</taxon>
        <taxon>Hyphomicrobiales</taxon>
        <taxon>Rhizobiaceae</taxon>
        <taxon>Shinella</taxon>
    </lineage>
</organism>
<protein>
    <submittedName>
        <fullName evidence="6">DUF3320 domain-containing protein</fullName>
    </submittedName>
</protein>
<feature type="domain" description="DNA2/NAM7 helicase helicase" evidence="3">
    <location>
        <begin position="1221"/>
        <end position="1260"/>
    </location>
</feature>
<dbReference type="SUPFAM" id="SSF52540">
    <property type="entry name" value="P-loop containing nucleoside triphosphate hydrolases"/>
    <property type="match status" value="1"/>
</dbReference>
<dbReference type="EMBL" id="WHSC02000019">
    <property type="protein sequence ID" value="MDO6124976.1"/>
    <property type="molecule type" value="Genomic_DNA"/>
</dbReference>
<evidence type="ECO:0000259" key="5">
    <source>
        <dbReference type="Pfam" id="PF18741"/>
    </source>
</evidence>
<dbReference type="CDD" id="cd18808">
    <property type="entry name" value="SF1_C_Upf1"/>
    <property type="match status" value="1"/>
</dbReference>
<dbReference type="Pfam" id="PF13087">
    <property type="entry name" value="AAA_12"/>
    <property type="match status" value="1"/>
</dbReference>
<dbReference type="InterPro" id="IPR041679">
    <property type="entry name" value="DNA2/NAM7-like_C"/>
</dbReference>
<comment type="caution">
    <text evidence="6">The sequence shown here is derived from an EMBL/GenBank/DDBJ whole genome shotgun (WGS) entry which is preliminary data.</text>
</comment>
<dbReference type="SUPFAM" id="SSF52980">
    <property type="entry name" value="Restriction endonuclease-like"/>
    <property type="match status" value="1"/>
</dbReference>
<reference evidence="6" key="1">
    <citation type="submission" date="2022-04" db="EMBL/GenBank/DDBJ databases">
        <title>Shinella lacus sp. nov., a novel member of the genus Shinella from water.</title>
        <authorList>
            <person name="Deng Y."/>
        </authorList>
    </citation>
    <scope>NUCLEOTIDE SEQUENCE</scope>
    <source>
        <strain evidence="6">JCM 31239</strain>
    </source>
</reference>
<feature type="region of interest" description="Disordered" evidence="1">
    <location>
        <begin position="1261"/>
        <end position="1280"/>
    </location>
</feature>
<evidence type="ECO:0000259" key="2">
    <source>
        <dbReference type="Pfam" id="PF11784"/>
    </source>
</evidence>
<dbReference type="Gene3D" id="3.40.50.300">
    <property type="entry name" value="P-loop containing nucleotide triphosphate hydrolases"/>
    <property type="match status" value="3"/>
</dbReference>
<dbReference type="PANTHER" id="PTHR10887">
    <property type="entry name" value="DNA2/NAM7 HELICASE FAMILY"/>
    <property type="match status" value="1"/>
</dbReference>
<dbReference type="InterPro" id="IPR021754">
    <property type="entry name" value="DUF3320"/>
</dbReference>
<evidence type="ECO:0000313" key="7">
    <source>
        <dbReference type="Proteomes" id="UP001177080"/>
    </source>
</evidence>
<feature type="domain" description="Restriction endonuclease type II-like" evidence="5">
    <location>
        <begin position="1526"/>
        <end position="1623"/>
    </location>
</feature>
<dbReference type="InterPro" id="IPR027417">
    <property type="entry name" value="P-loop_NTPase"/>
</dbReference>
<dbReference type="InterPro" id="IPR049468">
    <property type="entry name" value="Restrct_endonuc-II-like_dom"/>
</dbReference>
<dbReference type="Pfam" id="PF13195">
    <property type="entry name" value="DUF4011"/>
    <property type="match status" value="1"/>
</dbReference>
<dbReference type="Pfam" id="PF18741">
    <property type="entry name" value="MTES_1575"/>
    <property type="match status" value="1"/>
</dbReference>
<dbReference type="InterPro" id="IPR047187">
    <property type="entry name" value="SF1_C_Upf1"/>
</dbReference>
<feature type="domain" description="DUF3320" evidence="2">
    <location>
        <begin position="1686"/>
        <end position="1732"/>
    </location>
</feature>
<evidence type="ECO:0000259" key="4">
    <source>
        <dbReference type="Pfam" id="PF13087"/>
    </source>
</evidence>
<dbReference type="Proteomes" id="UP001177080">
    <property type="component" value="Unassembled WGS sequence"/>
</dbReference>
<feature type="domain" description="DNA2/NAM7 helicase helicase" evidence="3">
    <location>
        <begin position="325"/>
        <end position="388"/>
    </location>
</feature>
<sequence>MAIQAFEADQTAEQSVFQSSLSVEAKIERARTELLDFSARNRLLNVPKFSKSAKTIDIVDEKAAEVFRILVTDGKAMTFLAGAKGREPKDGDSNEELVELALPDDDDRDETGRLLRHGDTKLQTKMTPNALQKRLLDLYFDARTLEEEQGVNILYLGLGTLKWIDPNNAENIRYAPLILVPVLLERGSAAERFKLRARQEDFASNLSLEGFLDRIHKITMPAFEVSDQFSFDDYAAQVAAAVSVKPDWSVQPDDIVLGFFSFAKFLMYRDLDPSLWPQNAKFTDRPLITSLVSNGFTAGESLLSEDDKIDAHISPAEMTHIVDADSSQSIAIHEARRGRNLVIQGPPGTGKSQTIANIIAAAVADGKTVLFVAEKMAALEVVKRRLDQAGVGDACLELHSNKANKRALLAELQHTWNLGAPKGEPSDAVDRGLTETRDTLNAHADRLHAVHRPYELTPYQVIGHLSRLRRVGVPPSDIELTDAVSWNPEVRKKIVALLTELAQRVDDIGLPRDHAWAGVGLTGITPLDLERLVARLRNAYSVSIQLAADMRGVTDTMERKAVDTLAEFFVEVTLSARLATRPDGIDLPSLGSQVWARSAADIGKLLRDGADYVRLADRVSGVFLDTAWSVDPTTTASILKRLPSQFPDAAFSTLAQLNAAVPRFLNAAASLRSMLGVNASPTLGSIGRLVAIGERVGDAPDVSPDAFVSAIWERGLEQAGDLAEAVSVYRAVKSELTGKVADQAWDIDLAATRTAVAVHGDRFLKFASGDWRKAKALLKTVMDEMPPAETIRLLDLLQKGKEARATIKADDSLGRAAFGADWRGEKSDPKPLESLVLWMRSLRGVSSEARQIAGRLTDKSAVAARCEQVRALLDETRRLFLSVWSELGDKATTIFPGAMDVDEVSLPQAAPALKELAAADMAFKELARHALPDVGARVFALELLSSAQASRRTLDASDHLGTSAFGPLWLSARSDWPRLSEIFAWATANSDIRELASRIAEPHGNAELAKAAAQLGEEFLATMGELLGFLKAELSEVFGVQNLSDVSIATASERLRRWIENEEELSKYAAYNARAMDATQAGVGQVVDRLRDGRLTTSDVVSYFDMAFYEAILRDQHAHDPALAQFDGEVHGRLVGEFADLDRTRMKLSRLDVVRAHHRKIPSVSGIGPVGILRGEMARRRNHMPIRQLMQRASQAIQALKPVMMMSPLSIAQFLPPGVLEFDLLVMDEASQIQPVDALGAVARAKQVVIVGDERQLPPTKFFSKMTSGGSDEDDEDQDGAKVSDIESILGLFSARGLPERMLRWHYRSRHESLIAVSNSQFYDSKLFIVPSPYTRDAGMGLRFHYVENGIFEESVNKVEAKVVAEAIIRHALETPQLSLGVAAFSIKQRREIQDQLEILRRLNPKTEEFFHSHPSEPFFVKNLENIQGDERDVIFISVAYAKNAQGYMSMRFGPLGAEGGERRLNVLISRAKRRCEVYSSITDEDIDLERGKGKGIFAFKLFLHYARTGRISMSTRADRSMDSVFEEQVMAALQERGYQVHPQVGIAGFFIDLAIADESVPGRYLVGIECDGASYHDARSARDRDRLRQAVLEDHGWSIHRIWSTDWFQRPRAELERVISAIDRAKAEALSGGHAGERGTRAVPVEVVTIERADVTEIGLEQVHQAAGLSSFYEEAVLNPQVTGELHEAPTETIAGLVRETVDVEGPIHTGEVVTRIRAAWGLLRAGNRIDGHVGNAIRIAVNSGDVLRSGEFLLKPGGEVRLRDRSVAMSSSLRRLELIPPMEIDVGLKDIVGRSLGATEDEAVNAVARGLGFKATSSQLRDIIRSRIETLKTSGELEDRDGMLGPGSGPASR</sequence>
<dbReference type="InterPro" id="IPR045055">
    <property type="entry name" value="DNA2/NAM7-like"/>
</dbReference>
<evidence type="ECO:0000256" key="1">
    <source>
        <dbReference type="SAM" id="MobiDB-lite"/>
    </source>
</evidence>
<accession>A0ABT8XMK6</accession>